<dbReference type="FunFam" id="3.40.1280.10:FF:000002">
    <property type="entry name" value="Peptidylprolyl isomerase"/>
    <property type="match status" value="1"/>
</dbReference>
<protein>
    <submittedName>
        <fullName evidence="7">tRNA (Cytidine(34)-2'-O)-methyltransferase</fullName>
        <ecNumber evidence="7">2.1.1.207</ecNumber>
    </submittedName>
</protein>
<dbReference type="GO" id="GO:0042802">
    <property type="term" value="F:identical protein binding"/>
    <property type="evidence" value="ECO:0007669"/>
    <property type="project" value="UniProtKB-ARBA"/>
</dbReference>
<dbReference type="InterPro" id="IPR001537">
    <property type="entry name" value="SpoU_MeTrfase"/>
</dbReference>
<dbReference type="PIRSF" id="PIRSF029256">
    <property type="entry name" value="SpoU_TrmH_prd"/>
    <property type="match status" value="1"/>
</dbReference>
<name>A0A645AGS4_9ZZZZ</name>
<keyword evidence="1" id="KW-0963">Cytoplasm</keyword>
<accession>A0A645AGS4</accession>
<dbReference type="GO" id="GO:0003723">
    <property type="term" value="F:RNA binding"/>
    <property type="evidence" value="ECO:0007669"/>
    <property type="project" value="InterPro"/>
</dbReference>
<feature type="domain" description="tRNA/rRNA methyltransferase SpoU type" evidence="6">
    <location>
        <begin position="3"/>
        <end position="142"/>
    </location>
</feature>
<evidence type="ECO:0000256" key="3">
    <source>
        <dbReference type="ARBA" id="ARBA00022679"/>
    </source>
</evidence>
<organism evidence="7">
    <name type="scientific">bioreactor metagenome</name>
    <dbReference type="NCBI Taxonomy" id="1076179"/>
    <lineage>
        <taxon>unclassified sequences</taxon>
        <taxon>metagenomes</taxon>
        <taxon>ecological metagenomes</taxon>
    </lineage>
</organism>
<evidence type="ECO:0000256" key="1">
    <source>
        <dbReference type="ARBA" id="ARBA00022490"/>
    </source>
</evidence>
<dbReference type="EMBL" id="VSSQ01013621">
    <property type="protein sequence ID" value="MPM51898.1"/>
    <property type="molecule type" value="Genomic_DNA"/>
</dbReference>
<evidence type="ECO:0000259" key="6">
    <source>
        <dbReference type="Pfam" id="PF00588"/>
    </source>
</evidence>
<keyword evidence="5" id="KW-0819">tRNA processing</keyword>
<dbReference type="PANTHER" id="PTHR42971">
    <property type="entry name" value="TRNA (CYTIDINE(34)-2'-O)-METHYLTRANSFERASE"/>
    <property type="match status" value="1"/>
</dbReference>
<keyword evidence="4" id="KW-0949">S-adenosyl-L-methionine</keyword>
<comment type="caution">
    <text evidence="7">The sequence shown here is derived from an EMBL/GenBank/DDBJ whole genome shotgun (WGS) entry which is preliminary data.</text>
</comment>
<dbReference type="EC" id="2.1.1.207" evidence="7"/>
<dbReference type="Pfam" id="PF00588">
    <property type="entry name" value="SpoU_methylase"/>
    <property type="match status" value="1"/>
</dbReference>
<dbReference type="HAMAP" id="MF_01885">
    <property type="entry name" value="tRNA_methyltr_TrmL"/>
    <property type="match status" value="1"/>
</dbReference>
<proteinExistence type="inferred from homology"/>
<dbReference type="Gene3D" id="3.40.1280.10">
    <property type="match status" value="1"/>
</dbReference>
<evidence type="ECO:0000256" key="4">
    <source>
        <dbReference type="ARBA" id="ARBA00022691"/>
    </source>
</evidence>
<dbReference type="NCBIfam" id="TIGR00185">
    <property type="entry name" value="tRNA_yibK_trmL"/>
    <property type="match status" value="1"/>
</dbReference>
<gene>
    <name evidence="7" type="primary">trmL_13</name>
    <name evidence="7" type="ORF">SDC9_98650</name>
</gene>
<dbReference type="GO" id="GO:0008173">
    <property type="term" value="F:RNA methyltransferase activity"/>
    <property type="evidence" value="ECO:0007669"/>
    <property type="project" value="InterPro"/>
</dbReference>
<evidence type="ECO:0000256" key="5">
    <source>
        <dbReference type="ARBA" id="ARBA00022694"/>
    </source>
</evidence>
<evidence type="ECO:0000256" key="2">
    <source>
        <dbReference type="ARBA" id="ARBA00022603"/>
    </source>
</evidence>
<keyword evidence="2 7" id="KW-0489">Methyltransferase</keyword>
<dbReference type="PANTHER" id="PTHR42971:SF1">
    <property type="entry name" value="TRNA (CYTIDINE(34)-2'-O)-METHYLTRANSFERASE"/>
    <property type="match status" value="1"/>
</dbReference>
<evidence type="ECO:0000313" key="7">
    <source>
        <dbReference type="EMBL" id="MPM51898.1"/>
    </source>
</evidence>
<dbReference type="InterPro" id="IPR029026">
    <property type="entry name" value="tRNA_m1G_MTases_N"/>
</dbReference>
<dbReference type="InterPro" id="IPR029028">
    <property type="entry name" value="Alpha/beta_knot_MTases"/>
</dbReference>
<reference evidence="7" key="1">
    <citation type="submission" date="2019-08" db="EMBL/GenBank/DDBJ databases">
        <authorList>
            <person name="Kucharzyk K."/>
            <person name="Murdoch R.W."/>
            <person name="Higgins S."/>
            <person name="Loffler F."/>
        </authorList>
    </citation>
    <scope>NUCLEOTIDE SEQUENCE</scope>
</reference>
<dbReference type="GO" id="GO:0002130">
    <property type="term" value="P:wobble position ribose methylation"/>
    <property type="evidence" value="ECO:0007669"/>
    <property type="project" value="TreeGrafter"/>
</dbReference>
<keyword evidence="3 7" id="KW-0808">Transferase</keyword>
<dbReference type="InterPro" id="IPR016914">
    <property type="entry name" value="TrmL"/>
</dbReference>
<dbReference type="SUPFAM" id="SSF75217">
    <property type="entry name" value="alpha/beta knot"/>
    <property type="match status" value="1"/>
</dbReference>
<sequence>MSLHIVLYQPEIPPNTGNISRLCAATDCTLHLVKPLGFSLEDKHLKRAGLDYWQYLMLEIHDSWQSFMDLYGNRNLYFATTKANQSYHQLEYQEGDFFVFGPETRGLPVEILSRSPNHNIRIPILHETRSLNLSSAVAIIVYEALRQTGYPALTWANSIPKGE</sequence>
<dbReference type="CDD" id="cd18094">
    <property type="entry name" value="SpoU-like_TrmL"/>
    <property type="match status" value="1"/>
</dbReference>
<dbReference type="AlphaFoldDB" id="A0A645AGS4"/>